<organism evidence="1 2">
    <name type="scientific">Cryptococcus neoformans Tu259-1</name>
    <dbReference type="NCBI Taxonomy" id="1230072"/>
    <lineage>
        <taxon>Eukaryota</taxon>
        <taxon>Fungi</taxon>
        <taxon>Dikarya</taxon>
        <taxon>Basidiomycota</taxon>
        <taxon>Agaricomycotina</taxon>
        <taxon>Tremellomycetes</taxon>
        <taxon>Tremellales</taxon>
        <taxon>Cryptococcaceae</taxon>
        <taxon>Cryptococcus</taxon>
        <taxon>Cryptococcus neoformans species complex</taxon>
    </lineage>
</organism>
<reference evidence="1 2" key="1">
    <citation type="submission" date="2017-06" db="EMBL/GenBank/DDBJ databases">
        <title>Global population genomics of the pathogenic fungus Cryptococcus neoformans var. grubii.</title>
        <authorList>
            <person name="Cuomo C."/>
            <person name="Litvintseva A."/>
            <person name="Chen Y."/>
            <person name="Young S."/>
            <person name="Zeng Q."/>
            <person name="Chapman S."/>
            <person name="Gujja S."/>
            <person name="Saif S."/>
            <person name="Birren B."/>
        </authorList>
    </citation>
    <scope>NUCLEOTIDE SEQUENCE [LARGE SCALE GENOMIC DNA]</scope>
    <source>
        <strain evidence="1 2">Tu259-1</strain>
    </source>
</reference>
<name>A0A854QJK5_CRYNE</name>
<dbReference type="AlphaFoldDB" id="A0A854QJK5"/>
<dbReference type="OrthoDB" id="5582146at2759"/>
<dbReference type="Proteomes" id="UP000199727">
    <property type="component" value="Unassembled WGS sequence"/>
</dbReference>
<dbReference type="EMBL" id="AMKT01000020">
    <property type="protein sequence ID" value="OXG27270.1"/>
    <property type="molecule type" value="Genomic_DNA"/>
</dbReference>
<protein>
    <submittedName>
        <fullName evidence="1">Uncharacterized protein</fullName>
    </submittedName>
</protein>
<sequence length="425" mass="47307">MSLPAPGSPGFSALLFRHVLDHPALKDWAVNPSLFSTILLTLIAKNGGLIIDIDDYKNDKIVGVVRAMMESIFGLSVGHLSLSSSTYTEELPWKLFRSSSACISQFSTHAPESTKRPKHDLYSNMENKRDIYHHLDKDCIIIPQVLVLTGLESTASTVQMKLCEYLTKKRIEVHAGQGNGTLEDEVVRLCDFNPIVIWIRRNGADVPWWVIDHFMCVTSIQSSEISLPPSNIDLGAIIPQSYLVTLSLLLPYTHIHPPLAIHISNLFSAITCHPSLHSAITQRAVRAFPEYVRAHRLLVGDFALPDGFEIRLQEEQDGRARAMKDRRGTGGGVGGVHTWNVLAGEEPDINDLGGDCGRGEEELEDWYATPSNVQGVWKVCMTHRVRKRQDREQIMWLMKGSASVGMKKSRGRGVGKILDEILTTV</sequence>
<comment type="caution">
    <text evidence="1">The sequence shown here is derived from an EMBL/GenBank/DDBJ whole genome shotgun (WGS) entry which is preliminary data.</text>
</comment>
<gene>
    <name evidence="1" type="ORF">C361_01072</name>
</gene>
<proteinExistence type="predicted"/>
<evidence type="ECO:0000313" key="2">
    <source>
        <dbReference type="Proteomes" id="UP000199727"/>
    </source>
</evidence>
<evidence type="ECO:0000313" key="1">
    <source>
        <dbReference type="EMBL" id="OXG27270.1"/>
    </source>
</evidence>
<accession>A0A854QJK5</accession>